<protein>
    <submittedName>
        <fullName evidence="3">Tripartite tricarboxylate transporter substrate binding protein</fullName>
    </submittedName>
</protein>
<organism evidence="3 4">
    <name type="scientific">Ramlibacter rhizophilus</name>
    <dbReference type="NCBI Taxonomy" id="1781167"/>
    <lineage>
        <taxon>Bacteria</taxon>
        <taxon>Pseudomonadati</taxon>
        <taxon>Pseudomonadota</taxon>
        <taxon>Betaproteobacteria</taxon>
        <taxon>Burkholderiales</taxon>
        <taxon>Comamonadaceae</taxon>
        <taxon>Ramlibacter</taxon>
    </lineage>
</organism>
<evidence type="ECO:0000256" key="2">
    <source>
        <dbReference type="SAM" id="SignalP"/>
    </source>
</evidence>
<comment type="caution">
    <text evidence="3">The sequence shown here is derived from an EMBL/GenBank/DDBJ whole genome shotgun (WGS) entry which is preliminary data.</text>
</comment>
<dbReference type="InterPro" id="IPR005064">
    <property type="entry name" value="BUG"/>
</dbReference>
<dbReference type="Gene3D" id="3.40.190.10">
    <property type="entry name" value="Periplasmic binding protein-like II"/>
    <property type="match status" value="1"/>
</dbReference>
<evidence type="ECO:0000313" key="3">
    <source>
        <dbReference type="EMBL" id="TFZ04572.1"/>
    </source>
</evidence>
<proteinExistence type="inferred from homology"/>
<dbReference type="PANTHER" id="PTHR42928:SF5">
    <property type="entry name" value="BLR1237 PROTEIN"/>
    <property type="match status" value="1"/>
</dbReference>
<dbReference type="EMBL" id="SMLL01000001">
    <property type="protein sequence ID" value="TFZ04572.1"/>
    <property type="molecule type" value="Genomic_DNA"/>
</dbReference>
<gene>
    <name evidence="3" type="ORF">EZ242_02150</name>
</gene>
<dbReference type="Proteomes" id="UP000297564">
    <property type="component" value="Unassembled WGS sequence"/>
</dbReference>
<dbReference type="AlphaFoldDB" id="A0A4Z0C0X9"/>
<feature type="chain" id="PRO_5021457902" evidence="2">
    <location>
        <begin position="24"/>
        <end position="322"/>
    </location>
</feature>
<dbReference type="CDD" id="cd13578">
    <property type="entry name" value="PBP2_Bug27"/>
    <property type="match status" value="1"/>
</dbReference>
<reference evidence="3 4" key="1">
    <citation type="submission" date="2019-03" db="EMBL/GenBank/DDBJ databases">
        <title>Ramlibacter rhizophilus CCTCC AB2015357, whole genome shotgun sequence.</title>
        <authorList>
            <person name="Zhang X."/>
            <person name="Feng G."/>
            <person name="Zhu H."/>
        </authorList>
    </citation>
    <scope>NUCLEOTIDE SEQUENCE [LARGE SCALE GENOMIC DNA]</scope>
    <source>
        <strain evidence="3 4">CCTCC AB2015357</strain>
    </source>
</reference>
<evidence type="ECO:0000256" key="1">
    <source>
        <dbReference type="ARBA" id="ARBA00006987"/>
    </source>
</evidence>
<dbReference type="InterPro" id="IPR042100">
    <property type="entry name" value="Bug_dom1"/>
</dbReference>
<accession>A0A4Z0C0X9</accession>
<dbReference type="PANTHER" id="PTHR42928">
    <property type="entry name" value="TRICARBOXYLATE-BINDING PROTEIN"/>
    <property type="match status" value="1"/>
</dbReference>
<dbReference type="OrthoDB" id="8678477at2"/>
<keyword evidence="2" id="KW-0732">Signal</keyword>
<dbReference type="Gene3D" id="3.40.190.150">
    <property type="entry name" value="Bordetella uptake gene, domain 1"/>
    <property type="match status" value="1"/>
</dbReference>
<dbReference type="PIRSF" id="PIRSF017082">
    <property type="entry name" value="YflP"/>
    <property type="match status" value="1"/>
</dbReference>
<name>A0A4Z0C0X9_9BURK</name>
<sequence>MTFRPLIATLAAAAVFASSQAAAQEWPTKPVKILFGFPAASATDVIARAVGQKLSEKWGQPVVIENRPGAGGNLGSELAARAPADGYTIFFGTVANAISTTLYSKLNYDYLKDFTPITLVATTPLVLVASPSVPVKDVKELVTYAKANPGKLNFGSGGVGTSNHLAGEMFKSATGSDLVHVPYKGTPAAYNDMFGGQVALMFDNIVAVTNHVKNGKLKPIAVTSAQRASTLPEVPTMAEQGLPGFEAVSWIGALVPTGTPDAIVQKIHTDLVAVLRMPEVKEKLAASGAVVVGNSREEFAAWNRNEIAKWAKAVKDSNAKID</sequence>
<comment type="similarity">
    <text evidence="1">Belongs to the UPF0065 (bug) family.</text>
</comment>
<dbReference type="SUPFAM" id="SSF53850">
    <property type="entry name" value="Periplasmic binding protein-like II"/>
    <property type="match status" value="1"/>
</dbReference>
<dbReference type="RefSeq" id="WP_135283454.1">
    <property type="nucleotide sequence ID" value="NZ_SMLL01000001.1"/>
</dbReference>
<keyword evidence="4" id="KW-1185">Reference proteome</keyword>
<feature type="signal peptide" evidence="2">
    <location>
        <begin position="1"/>
        <end position="23"/>
    </location>
</feature>
<dbReference type="Pfam" id="PF03401">
    <property type="entry name" value="TctC"/>
    <property type="match status" value="1"/>
</dbReference>
<evidence type="ECO:0000313" key="4">
    <source>
        <dbReference type="Proteomes" id="UP000297564"/>
    </source>
</evidence>